<dbReference type="InterPro" id="IPR037673">
    <property type="entry name" value="MSC/AndL"/>
</dbReference>
<evidence type="ECO:0000256" key="7">
    <source>
        <dbReference type="ARBA" id="ARBA00023065"/>
    </source>
</evidence>
<feature type="transmembrane region" description="Helical" evidence="10">
    <location>
        <begin position="12"/>
        <end position="35"/>
    </location>
</feature>
<dbReference type="InterPro" id="IPR001185">
    <property type="entry name" value="MS_channel"/>
</dbReference>
<evidence type="ECO:0000256" key="2">
    <source>
        <dbReference type="ARBA" id="ARBA00007254"/>
    </source>
</evidence>
<protein>
    <recommendedName>
        <fullName evidence="10">Large-conductance mechanosensitive channel</fullName>
    </recommendedName>
</protein>
<keyword evidence="4 10" id="KW-1003">Cell membrane</keyword>
<evidence type="ECO:0000256" key="8">
    <source>
        <dbReference type="ARBA" id="ARBA00023136"/>
    </source>
</evidence>
<evidence type="ECO:0000256" key="6">
    <source>
        <dbReference type="ARBA" id="ARBA00022989"/>
    </source>
</evidence>
<keyword evidence="8 10" id="KW-0472">Membrane</keyword>
<evidence type="ECO:0000256" key="1">
    <source>
        <dbReference type="ARBA" id="ARBA00004651"/>
    </source>
</evidence>
<gene>
    <name evidence="10 11" type="primary">mscL</name>
    <name evidence="11" type="ORF">IAA60_09495</name>
</gene>
<keyword evidence="3 10" id="KW-0813">Transport</keyword>
<comment type="function">
    <text evidence="10">Channel that opens in response to stretch forces in the membrane lipid bilayer. May participate in the regulation of osmotic pressure changes within the cell.</text>
</comment>
<dbReference type="NCBIfam" id="NF001842">
    <property type="entry name" value="PRK00567.1-3"/>
    <property type="match status" value="1"/>
</dbReference>
<dbReference type="NCBIfam" id="NF001843">
    <property type="entry name" value="PRK00567.1-4"/>
    <property type="match status" value="1"/>
</dbReference>
<dbReference type="GO" id="GO:0005886">
    <property type="term" value="C:plasma membrane"/>
    <property type="evidence" value="ECO:0007669"/>
    <property type="project" value="UniProtKB-SubCell"/>
</dbReference>
<organism evidence="11 12">
    <name type="scientific">Candidatus Ornithomonoglobus intestinigallinarum</name>
    <dbReference type="NCBI Taxonomy" id="2840894"/>
    <lineage>
        <taxon>Bacteria</taxon>
        <taxon>Bacillati</taxon>
        <taxon>Bacillota</taxon>
        <taxon>Clostridia</taxon>
        <taxon>Candidatus Ornithomonoglobus</taxon>
    </lineage>
</organism>
<evidence type="ECO:0000313" key="11">
    <source>
        <dbReference type="EMBL" id="HIT86117.1"/>
    </source>
</evidence>
<proteinExistence type="inferred from homology"/>
<comment type="similarity">
    <text evidence="2 10">Belongs to the MscL family.</text>
</comment>
<comment type="caution">
    <text evidence="11">The sequence shown here is derived from an EMBL/GenBank/DDBJ whole genome shotgun (WGS) entry which is preliminary data.</text>
</comment>
<evidence type="ECO:0000256" key="5">
    <source>
        <dbReference type="ARBA" id="ARBA00022692"/>
    </source>
</evidence>
<feature type="transmembrane region" description="Helical" evidence="10">
    <location>
        <begin position="66"/>
        <end position="87"/>
    </location>
</feature>
<keyword evidence="6 10" id="KW-1133">Transmembrane helix</keyword>
<reference evidence="11" key="1">
    <citation type="submission" date="2020-10" db="EMBL/GenBank/DDBJ databases">
        <authorList>
            <person name="Gilroy R."/>
        </authorList>
    </citation>
    <scope>NUCLEOTIDE SEQUENCE</scope>
    <source>
        <strain evidence="11">CHK181-108</strain>
    </source>
</reference>
<dbReference type="SUPFAM" id="SSF81330">
    <property type="entry name" value="Gated mechanosensitive channel"/>
    <property type="match status" value="1"/>
</dbReference>
<keyword evidence="9 10" id="KW-0407">Ion channel</keyword>
<dbReference type="PANTHER" id="PTHR30266">
    <property type="entry name" value="MECHANOSENSITIVE CHANNEL MSCL"/>
    <property type="match status" value="1"/>
</dbReference>
<comment type="subcellular location">
    <subcellularLocation>
        <location evidence="1 10">Cell membrane</location>
        <topology evidence="1 10">Multi-pass membrane protein</topology>
    </subcellularLocation>
</comment>
<keyword evidence="7 10" id="KW-0406">Ion transport</keyword>
<evidence type="ECO:0000256" key="10">
    <source>
        <dbReference type="HAMAP-Rule" id="MF_00115"/>
    </source>
</evidence>
<dbReference type="NCBIfam" id="TIGR00220">
    <property type="entry name" value="mscL"/>
    <property type="match status" value="1"/>
</dbReference>
<keyword evidence="5 10" id="KW-0812">Transmembrane</keyword>
<name>A0A9D1KRY2_9FIRM</name>
<accession>A0A9D1KRY2</accession>
<reference evidence="11" key="2">
    <citation type="journal article" date="2021" name="PeerJ">
        <title>Extensive microbial diversity within the chicken gut microbiome revealed by metagenomics and culture.</title>
        <authorList>
            <person name="Gilroy R."/>
            <person name="Ravi A."/>
            <person name="Getino M."/>
            <person name="Pursley I."/>
            <person name="Horton D.L."/>
            <person name="Alikhan N.F."/>
            <person name="Baker D."/>
            <person name="Gharbi K."/>
            <person name="Hall N."/>
            <person name="Watson M."/>
            <person name="Adriaenssens E.M."/>
            <person name="Foster-Nyarko E."/>
            <person name="Jarju S."/>
            <person name="Secka A."/>
            <person name="Antonio M."/>
            <person name="Oren A."/>
            <person name="Chaudhuri R.R."/>
            <person name="La Ragione R."/>
            <person name="Hildebrand F."/>
            <person name="Pallen M.J."/>
        </authorList>
    </citation>
    <scope>NUCLEOTIDE SEQUENCE</scope>
    <source>
        <strain evidence="11">CHK181-108</strain>
    </source>
</reference>
<dbReference type="HAMAP" id="MF_00115">
    <property type="entry name" value="MscL"/>
    <property type="match status" value="1"/>
</dbReference>
<dbReference type="InterPro" id="IPR036019">
    <property type="entry name" value="MscL_channel"/>
</dbReference>
<dbReference type="PANTHER" id="PTHR30266:SF2">
    <property type="entry name" value="LARGE-CONDUCTANCE MECHANOSENSITIVE CHANNEL"/>
    <property type="match status" value="1"/>
</dbReference>
<evidence type="ECO:0000256" key="4">
    <source>
        <dbReference type="ARBA" id="ARBA00022475"/>
    </source>
</evidence>
<dbReference type="Pfam" id="PF01741">
    <property type="entry name" value="MscL"/>
    <property type="match status" value="1"/>
</dbReference>
<evidence type="ECO:0000313" key="12">
    <source>
        <dbReference type="Proteomes" id="UP000824165"/>
    </source>
</evidence>
<dbReference type="Proteomes" id="UP000824165">
    <property type="component" value="Unassembled WGS sequence"/>
</dbReference>
<dbReference type="AlphaFoldDB" id="A0A9D1KRY2"/>
<dbReference type="Gene3D" id="1.10.1200.120">
    <property type="entry name" value="Large-conductance mechanosensitive channel, MscL, domain 1"/>
    <property type="match status" value="1"/>
</dbReference>
<dbReference type="EMBL" id="DVLU01000103">
    <property type="protein sequence ID" value="HIT86117.1"/>
    <property type="molecule type" value="Genomic_DNA"/>
</dbReference>
<dbReference type="PROSITE" id="PS01327">
    <property type="entry name" value="MSCL"/>
    <property type="match status" value="1"/>
</dbReference>
<evidence type="ECO:0000256" key="9">
    <source>
        <dbReference type="ARBA" id="ARBA00023303"/>
    </source>
</evidence>
<dbReference type="InterPro" id="IPR019823">
    <property type="entry name" value="Mechanosensitive_channel_CS"/>
</dbReference>
<evidence type="ECO:0000256" key="3">
    <source>
        <dbReference type="ARBA" id="ARBA00022448"/>
    </source>
</evidence>
<comment type="subunit">
    <text evidence="10">Homopentamer.</text>
</comment>
<dbReference type="GO" id="GO:0008381">
    <property type="term" value="F:mechanosensitive monoatomic ion channel activity"/>
    <property type="evidence" value="ECO:0007669"/>
    <property type="project" value="UniProtKB-UniRule"/>
</dbReference>
<dbReference type="PRINTS" id="PR01264">
    <property type="entry name" value="MECHCHANNEL"/>
</dbReference>
<sequence>MFNEFKEFISRGNVIDMAVGIVVGGAFTSIVNSLVNDILTPVINMLTGKADVSDLSVQIGSATLNYGLFIQAIINFLIIAVAVFALVKAVNTVRNLSVLKKKEEEEAAAPAGPTQEELLAEIRDLLKAKK</sequence>